<dbReference type="SUPFAM" id="SSF52788">
    <property type="entry name" value="Phosphotyrosine protein phosphatases I"/>
    <property type="match status" value="1"/>
</dbReference>
<dbReference type="CDD" id="cd16345">
    <property type="entry name" value="LMWP_ArsC"/>
    <property type="match status" value="1"/>
</dbReference>
<dbReference type="OrthoDB" id="9784339at2"/>
<comment type="caution">
    <text evidence="3">The sequence shown here is derived from an EMBL/GenBank/DDBJ whole genome shotgun (WGS) entry which is preliminary data.</text>
</comment>
<organism evidence="3 4">
    <name type="scientific">Alkaliphilus serpentinus</name>
    <dbReference type="NCBI Taxonomy" id="1482731"/>
    <lineage>
        <taxon>Bacteria</taxon>
        <taxon>Bacillati</taxon>
        <taxon>Bacillota</taxon>
        <taxon>Clostridia</taxon>
        <taxon>Peptostreptococcales</taxon>
        <taxon>Natronincolaceae</taxon>
        <taxon>Alkaliphilus</taxon>
    </lineage>
</organism>
<gene>
    <name evidence="3" type="ORF">F8153_05980</name>
</gene>
<protein>
    <submittedName>
        <fullName evidence="3">Arsenate reductase ArsC</fullName>
    </submittedName>
</protein>
<dbReference type="Pfam" id="PF01451">
    <property type="entry name" value="LMWPc"/>
    <property type="match status" value="1"/>
</dbReference>
<dbReference type="InterPro" id="IPR036196">
    <property type="entry name" value="Ptyr_pPase_sf"/>
</dbReference>
<feature type="domain" description="Phosphotyrosine protein phosphatase I" evidence="2">
    <location>
        <begin position="3"/>
        <end position="127"/>
    </location>
</feature>
<dbReference type="PANTHER" id="PTHR43428:SF1">
    <property type="entry name" value="ARSENATE REDUCTASE"/>
    <property type="match status" value="1"/>
</dbReference>
<evidence type="ECO:0000313" key="3">
    <source>
        <dbReference type="EMBL" id="KAB3530876.1"/>
    </source>
</evidence>
<name>A0A833HQE4_9FIRM</name>
<dbReference type="Gene3D" id="3.40.50.2300">
    <property type="match status" value="1"/>
</dbReference>
<dbReference type="EMBL" id="WBZB01000015">
    <property type="protein sequence ID" value="KAB3530876.1"/>
    <property type="molecule type" value="Genomic_DNA"/>
</dbReference>
<dbReference type="PANTHER" id="PTHR43428">
    <property type="entry name" value="ARSENATE REDUCTASE"/>
    <property type="match status" value="1"/>
</dbReference>
<sequence length="133" mass="14755">MKKKVAFVCVHNSCRSQMAEGWAKALGSEVLEVYSAGTEDYPEVKAGAVEVMEEIGISMKEHYPKLLADIPEDIDILITMGCNVSCPYVPCKHQEDWGLEDPSGGPIEGFRTTRDLIKEKVENLIDRVKKGVI</sequence>
<dbReference type="SMART" id="SM00226">
    <property type="entry name" value="LMWPc"/>
    <property type="match status" value="1"/>
</dbReference>
<reference evidence="3 4" key="1">
    <citation type="submission" date="2019-10" db="EMBL/GenBank/DDBJ databases">
        <title>Alkaliphilus serpentinus sp. nov. and Alkaliphilus pronyensis sp. nov., two novel anaerobic alkaliphilic species isolated from the serpentinized-hosted hydrothermal field of the Prony Bay (New Caledonia).</title>
        <authorList>
            <person name="Postec A."/>
        </authorList>
    </citation>
    <scope>NUCLEOTIDE SEQUENCE [LARGE SCALE GENOMIC DNA]</scope>
    <source>
        <strain evidence="3 4">LacT</strain>
    </source>
</reference>
<evidence type="ECO:0000256" key="1">
    <source>
        <dbReference type="ARBA" id="ARBA00022849"/>
    </source>
</evidence>
<dbReference type="RefSeq" id="WP_151865464.1">
    <property type="nucleotide sequence ID" value="NZ_WBZB01000015.1"/>
</dbReference>
<dbReference type="Proteomes" id="UP000465601">
    <property type="component" value="Unassembled WGS sequence"/>
</dbReference>
<dbReference type="GO" id="GO:0046685">
    <property type="term" value="P:response to arsenic-containing substance"/>
    <property type="evidence" value="ECO:0007669"/>
    <property type="project" value="UniProtKB-KW"/>
</dbReference>
<keyword evidence="4" id="KW-1185">Reference proteome</keyword>
<accession>A0A833HQE4</accession>
<dbReference type="AlphaFoldDB" id="A0A833HQE4"/>
<dbReference type="InterPro" id="IPR023485">
    <property type="entry name" value="Ptyr_pPase"/>
</dbReference>
<evidence type="ECO:0000259" key="2">
    <source>
        <dbReference type="SMART" id="SM00226"/>
    </source>
</evidence>
<proteinExistence type="predicted"/>
<keyword evidence="1" id="KW-0059">Arsenical resistance</keyword>
<evidence type="ECO:0000313" key="4">
    <source>
        <dbReference type="Proteomes" id="UP000465601"/>
    </source>
</evidence>